<name>A0A8R7VK46_TRIUA</name>
<dbReference type="Proteomes" id="UP000015106">
    <property type="component" value="Unassembled WGS sequence"/>
</dbReference>
<dbReference type="AlphaFoldDB" id="A0A8R7VK46"/>
<sequence>MLCDDCLHYRSLPTKFYNLNIHFTKQEKRVWSSMKHLWIHLMMNPIPSHLEYPSLHFKVLIFPDGFAYQMVVSRVMRALNSRKRYEWVCRKGSAFRYCMRKSARN</sequence>
<dbReference type="EnsemblPlants" id="TuG1812S0002784700.01.T01">
    <property type="protein sequence ID" value="TuG1812S0002784700.01.T01"/>
    <property type="gene ID" value="TuG1812S0002784700.01"/>
</dbReference>
<dbReference type="EnsemblPlants" id="TuG1812S0002784700.01.T02">
    <property type="protein sequence ID" value="TuG1812S0002784700.01.T02"/>
    <property type="gene ID" value="TuG1812S0002784700.01"/>
</dbReference>
<accession>A0A8R7VK46</accession>
<reference evidence="2" key="1">
    <citation type="journal article" date="2013" name="Nature">
        <title>Draft genome of the wheat A-genome progenitor Triticum urartu.</title>
        <authorList>
            <person name="Ling H.Q."/>
            <person name="Zhao S."/>
            <person name="Liu D."/>
            <person name="Wang J."/>
            <person name="Sun H."/>
            <person name="Zhang C."/>
            <person name="Fan H."/>
            <person name="Li D."/>
            <person name="Dong L."/>
            <person name="Tao Y."/>
            <person name="Gao C."/>
            <person name="Wu H."/>
            <person name="Li Y."/>
            <person name="Cui Y."/>
            <person name="Guo X."/>
            <person name="Zheng S."/>
            <person name="Wang B."/>
            <person name="Yu K."/>
            <person name="Liang Q."/>
            <person name="Yang W."/>
            <person name="Lou X."/>
            <person name="Chen J."/>
            <person name="Feng M."/>
            <person name="Jian J."/>
            <person name="Zhang X."/>
            <person name="Luo G."/>
            <person name="Jiang Y."/>
            <person name="Liu J."/>
            <person name="Wang Z."/>
            <person name="Sha Y."/>
            <person name="Zhang B."/>
            <person name="Wu H."/>
            <person name="Tang D."/>
            <person name="Shen Q."/>
            <person name="Xue P."/>
            <person name="Zou S."/>
            <person name="Wang X."/>
            <person name="Liu X."/>
            <person name="Wang F."/>
            <person name="Yang Y."/>
            <person name="An X."/>
            <person name="Dong Z."/>
            <person name="Zhang K."/>
            <person name="Zhang X."/>
            <person name="Luo M.C."/>
            <person name="Dvorak J."/>
            <person name="Tong Y."/>
            <person name="Wang J."/>
            <person name="Yang H."/>
            <person name="Li Z."/>
            <person name="Wang D."/>
            <person name="Zhang A."/>
            <person name="Wang J."/>
        </authorList>
    </citation>
    <scope>NUCLEOTIDE SEQUENCE</scope>
    <source>
        <strain evidence="2">cv. G1812</strain>
    </source>
</reference>
<organism evidence="1 2">
    <name type="scientific">Triticum urartu</name>
    <name type="common">Red wild einkorn</name>
    <name type="synonym">Crithodium urartu</name>
    <dbReference type="NCBI Taxonomy" id="4572"/>
    <lineage>
        <taxon>Eukaryota</taxon>
        <taxon>Viridiplantae</taxon>
        <taxon>Streptophyta</taxon>
        <taxon>Embryophyta</taxon>
        <taxon>Tracheophyta</taxon>
        <taxon>Spermatophyta</taxon>
        <taxon>Magnoliopsida</taxon>
        <taxon>Liliopsida</taxon>
        <taxon>Poales</taxon>
        <taxon>Poaceae</taxon>
        <taxon>BOP clade</taxon>
        <taxon>Pooideae</taxon>
        <taxon>Triticodae</taxon>
        <taxon>Triticeae</taxon>
        <taxon>Triticinae</taxon>
        <taxon>Triticum</taxon>
    </lineage>
</organism>
<reference evidence="1" key="2">
    <citation type="submission" date="2022-06" db="UniProtKB">
        <authorList>
            <consortium name="EnsemblPlants"/>
        </authorList>
    </citation>
    <scope>IDENTIFICATION</scope>
</reference>
<keyword evidence="2" id="KW-1185">Reference proteome</keyword>
<proteinExistence type="predicted"/>
<evidence type="ECO:0000313" key="1">
    <source>
        <dbReference type="EnsemblPlants" id="TuG1812S0002784700.01.T01"/>
    </source>
</evidence>
<evidence type="ECO:0000313" key="2">
    <source>
        <dbReference type="Proteomes" id="UP000015106"/>
    </source>
</evidence>
<protein>
    <submittedName>
        <fullName evidence="1">Uncharacterized protein</fullName>
    </submittedName>
</protein>
<dbReference type="Gramene" id="TuG1812S0002784700.01.T02">
    <property type="protein sequence ID" value="TuG1812S0002784700.01.T02"/>
    <property type="gene ID" value="TuG1812S0002784700.01"/>
</dbReference>
<dbReference type="Gramene" id="TuG1812S0002784700.01.T01">
    <property type="protein sequence ID" value="TuG1812S0002784700.01.T01"/>
    <property type="gene ID" value="TuG1812S0002784700.01"/>
</dbReference>